<evidence type="ECO:0000313" key="2">
    <source>
        <dbReference type="EMBL" id="ABC34283.1"/>
    </source>
</evidence>
<organism evidence="2 3">
    <name type="scientific">Burkholderia thailandensis (strain ATCC 700388 / DSM 13276 / CCUG 48851 / CIP 106301 / E264)</name>
    <dbReference type="NCBI Taxonomy" id="271848"/>
    <lineage>
        <taxon>Bacteria</taxon>
        <taxon>Pseudomonadati</taxon>
        <taxon>Pseudomonadota</taxon>
        <taxon>Betaproteobacteria</taxon>
        <taxon>Burkholderiales</taxon>
        <taxon>Burkholderiaceae</taxon>
        <taxon>Burkholderia</taxon>
        <taxon>pseudomallei group</taxon>
    </lineage>
</organism>
<reference evidence="2 3" key="1">
    <citation type="journal article" date="2005" name="BMC Genomics">
        <title>Bacterial genome adaptation to niches: divergence of the potential virulence genes in three Burkholderia species of different survival strategies.</title>
        <authorList>
            <person name="Kim H.S."/>
            <person name="Schell M.A."/>
            <person name="Yu Y."/>
            <person name="Ulrich R.L."/>
            <person name="Sarria S.H."/>
            <person name="Nierman W.C."/>
            <person name="DeShazer D."/>
        </authorList>
    </citation>
    <scope>NUCLEOTIDE SEQUENCE [LARGE SCALE GENOMIC DNA]</scope>
    <source>
        <strain evidence="3">ATCC 700388 / DSM 13276 / CCUG 48851 / CIP 106301 / E264</strain>
    </source>
</reference>
<dbReference type="Proteomes" id="UP000001930">
    <property type="component" value="Chromosome II"/>
</dbReference>
<name>Q2T6D5_BURTA</name>
<dbReference type="InterPro" id="IPR019659">
    <property type="entry name" value="DUF2514"/>
</dbReference>
<gene>
    <name evidence="2" type="ordered locus">BTH_II1067</name>
</gene>
<dbReference type="HOGENOM" id="CLU_128652_1_0_4"/>
<sequence>MGSHRPCADRGEAASTGADGIVWLDEHDVLGGDMTWLDLRVWFAIVAAVVIGSAAGYFKGHRDADQSRTVETQAQRIRELVVERDESDRIARQQQGNAENAAKQREQARAAADAADAAANSLRKQVAELVAGMHDPGAPAGSAAAGGALDLLADLFGRADEAAGEFARIADDRGVAGRQCESDYDALTAAVPR</sequence>
<dbReference type="KEGG" id="bte:BTH_II1067"/>
<keyword evidence="3" id="KW-1185">Reference proteome</keyword>
<accession>Q2T6D5</accession>
<dbReference type="EMBL" id="CP000085">
    <property type="protein sequence ID" value="ABC34283.1"/>
    <property type="molecule type" value="Genomic_DNA"/>
</dbReference>
<protein>
    <submittedName>
        <fullName evidence="2">Gp23</fullName>
    </submittedName>
</protein>
<proteinExistence type="predicted"/>
<feature type="region of interest" description="Disordered" evidence="1">
    <location>
        <begin position="88"/>
        <end position="114"/>
    </location>
</feature>
<dbReference type="Pfam" id="PF10721">
    <property type="entry name" value="DUF2514"/>
    <property type="match status" value="1"/>
</dbReference>
<evidence type="ECO:0000256" key="1">
    <source>
        <dbReference type="SAM" id="MobiDB-lite"/>
    </source>
</evidence>
<dbReference type="AlphaFoldDB" id="Q2T6D5"/>
<evidence type="ECO:0000313" key="3">
    <source>
        <dbReference type="Proteomes" id="UP000001930"/>
    </source>
</evidence>